<dbReference type="GO" id="GO:0003676">
    <property type="term" value="F:nucleic acid binding"/>
    <property type="evidence" value="ECO:0007669"/>
    <property type="project" value="InterPro"/>
</dbReference>
<sequence>PPHFAIITRQFLNEKFGNQRIGRGGPLRYPDLTPLDFFLWGYVKDKVMFESPTTKEYMKQRIRDACASVTPEMLKNFRTTLMFRVNKCLQTHGGHFEHLI</sequence>
<evidence type="ECO:0000313" key="1">
    <source>
        <dbReference type="EMBL" id="KZC13233.1"/>
    </source>
</evidence>
<dbReference type="PANTHER" id="PTHR47326:SF1">
    <property type="entry name" value="HTH PSQ-TYPE DOMAIN-CONTAINING PROTEIN"/>
    <property type="match status" value="1"/>
</dbReference>
<dbReference type="AlphaFoldDB" id="A0A154PN14"/>
<keyword evidence="2" id="KW-1185">Reference proteome</keyword>
<dbReference type="Gene3D" id="3.30.420.10">
    <property type="entry name" value="Ribonuclease H-like superfamily/Ribonuclease H"/>
    <property type="match status" value="1"/>
</dbReference>
<evidence type="ECO:0000313" key="2">
    <source>
        <dbReference type="Proteomes" id="UP000076502"/>
    </source>
</evidence>
<dbReference type="InterPro" id="IPR036397">
    <property type="entry name" value="RNaseH_sf"/>
</dbReference>
<dbReference type="Proteomes" id="UP000076502">
    <property type="component" value="Unassembled WGS sequence"/>
</dbReference>
<reference evidence="1 2" key="1">
    <citation type="submission" date="2015-07" db="EMBL/GenBank/DDBJ databases">
        <title>The genome of Dufourea novaeangliae.</title>
        <authorList>
            <person name="Pan H."/>
            <person name="Kapheim K."/>
        </authorList>
    </citation>
    <scope>NUCLEOTIDE SEQUENCE [LARGE SCALE GENOMIC DNA]</scope>
    <source>
        <strain evidence="1">0120121106</strain>
        <tissue evidence="1">Whole body</tissue>
    </source>
</reference>
<feature type="non-terminal residue" evidence="1">
    <location>
        <position position="1"/>
    </location>
</feature>
<name>A0A154PN14_DUFNO</name>
<dbReference type="OrthoDB" id="7603876at2759"/>
<organism evidence="1 2">
    <name type="scientific">Dufourea novaeangliae</name>
    <name type="common">Sweat bee</name>
    <dbReference type="NCBI Taxonomy" id="178035"/>
    <lineage>
        <taxon>Eukaryota</taxon>
        <taxon>Metazoa</taxon>
        <taxon>Ecdysozoa</taxon>
        <taxon>Arthropoda</taxon>
        <taxon>Hexapoda</taxon>
        <taxon>Insecta</taxon>
        <taxon>Pterygota</taxon>
        <taxon>Neoptera</taxon>
        <taxon>Endopterygota</taxon>
        <taxon>Hymenoptera</taxon>
        <taxon>Apocrita</taxon>
        <taxon>Aculeata</taxon>
        <taxon>Apoidea</taxon>
        <taxon>Anthophila</taxon>
        <taxon>Halictidae</taxon>
        <taxon>Rophitinae</taxon>
        <taxon>Dufourea</taxon>
    </lineage>
</organism>
<dbReference type="PANTHER" id="PTHR47326">
    <property type="entry name" value="TRANSPOSABLE ELEMENT TC3 TRANSPOSASE-LIKE PROTEIN"/>
    <property type="match status" value="1"/>
</dbReference>
<dbReference type="EMBL" id="KQ434996">
    <property type="protein sequence ID" value="KZC13233.1"/>
    <property type="molecule type" value="Genomic_DNA"/>
</dbReference>
<dbReference type="STRING" id="178035.A0A154PN14"/>
<gene>
    <name evidence="1" type="ORF">WN55_05932</name>
</gene>
<proteinExistence type="predicted"/>
<protein>
    <recommendedName>
        <fullName evidence="3">DUF4817 domain-containing protein</fullName>
    </recommendedName>
</protein>
<evidence type="ECO:0008006" key="3">
    <source>
        <dbReference type="Google" id="ProtNLM"/>
    </source>
</evidence>
<accession>A0A154PN14</accession>